<protein>
    <submittedName>
        <fullName evidence="1">Uncharacterized protein</fullName>
    </submittedName>
</protein>
<name>A0A3G1GLD1_9CAUD</name>
<evidence type="ECO:0000313" key="2">
    <source>
        <dbReference type="Proteomes" id="UP000272247"/>
    </source>
</evidence>
<dbReference type="EMBL" id="KY210139">
    <property type="protein sequence ID" value="APQ41880.1"/>
    <property type="molecule type" value="Genomic_DNA"/>
</dbReference>
<proteinExistence type="predicted"/>
<organism evidence="1 2">
    <name type="scientific">Xanthomonas phage KPhi1</name>
    <dbReference type="NCBI Taxonomy" id="1927017"/>
    <lineage>
        <taxon>Viruses</taxon>
        <taxon>Duplodnaviria</taxon>
        <taxon>Heunggongvirae</taxon>
        <taxon>Uroviricota</taxon>
        <taxon>Caudoviricetes</taxon>
        <taxon>Kantovirinae</taxon>
        <taxon>Beograduvirus</taxon>
        <taxon>Beograduvirus KPhi1</taxon>
    </lineage>
</organism>
<keyword evidence="2" id="KW-1185">Reference proteome</keyword>
<sequence>MAWAKAYVVAQYAVVDRDNKRAATADCLDKLAEIKP</sequence>
<reference evidence="1 2" key="1">
    <citation type="submission" date="2016-11" db="EMBL/GenBank/DDBJ databases">
        <authorList>
            <person name="Gasic K."/>
        </authorList>
    </citation>
    <scope>NUCLEOTIDE SEQUENCE [LARGE SCALE GENOMIC DNA]</scope>
</reference>
<evidence type="ECO:0000313" key="1">
    <source>
        <dbReference type="EMBL" id="APQ41880.1"/>
    </source>
</evidence>
<dbReference type="Proteomes" id="UP000272247">
    <property type="component" value="Segment"/>
</dbReference>
<accession>A0A3G1GLD1</accession>
<gene>
    <name evidence="1" type="ORF">K1pha_1</name>
</gene>